<keyword evidence="1" id="KW-0449">Lipoprotein</keyword>
<keyword evidence="1" id="KW-0325">Glycoprotein</keyword>
<dbReference type="PANTHER" id="PTHR10443:SF12">
    <property type="entry name" value="DIPEPTIDASE"/>
    <property type="match status" value="1"/>
</dbReference>
<protein>
    <recommendedName>
        <fullName evidence="1">Dipeptidase</fullName>
        <ecNumber evidence="1">3.4.13.19</ecNumber>
    </recommendedName>
</protein>
<sequence>MEMDLSTDEERFAVRRRWLMKWKRTVFGFIVLFITVVLVLTIVITVIVTRKSNSDTHAERVEETTTRKYTLEITKNIAHEESLTLRLDRANNILGSYPLIDGHNDLAWKYWESANNRVYSANLNTDLTKIWNITHTDIPRMRKGKIGAQFWACYVNCISQYKDAVSKSLNQLDTIKKFINRYPDVFQFVTTAQGILDAFEGGKIGSLVGLEGGHSIDSSLANLRMFYDLGVRYMTLTHDCSTPWADYWQIDEPDCNQTVLNGTTEFGKKIILEMNRLGMMVDLSQVSKKTMIDVLNITKAPVIYSHSSVFTICPNYRNVQDDILRMTRENGGVVMVNFYDKVINCGPNKTSVTVLSQVADHIDYIKKLIGVEYVGIGADYDGVPTFPVGLEDVSKYPVLFAELINRGWTDEELRMLAGKNLIRVFTKVEQVRDNLRYDAPNEDLIPVKEELNVQCRTH</sequence>
<proteinExistence type="inferred from homology"/>
<reference evidence="3" key="1">
    <citation type="journal article" date="2021" name="Genome Biol. Evol.">
        <title>A High-Quality Reference Genome for a Parasitic Bivalve with Doubly Uniparental Inheritance (Bivalvia: Unionida).</title>
        <authorList>
            <person name="Smith C.H."/>
        </authorList>
    </citation>
    <scope>NUCLEOTIDE SEQUENCE</scope>
    <source>
        <strain evidence="3">CHS0354</strain>
    </source>
</reference>
<organism evidence="3 4">
    <name type="scientific">Potamilus streckersoni</name>
    <dbReference type="NCBI Taxonomy" id="2493646"/>
    <lineage>
        <taxon>Eukaryota</taxon>
        <taxon>Metazoa</taxon>
        <taxon>Spiralia</taxon>
        <taxon>Lophotrochozoa</taxon>
        <taxon>Mollusca</taxon>
        <taxon>Bivalvia</taxon>
        <taxon>Autobranchia</taxon>
        <taxon>Heteroconchia</taxon>
        <taxon>Palaeoheterodonta</taxon>
        <taxon>Unionida</taxon>
        <taxon>Unionoidea</taxon>
        <taxon>Unionidae</taxon>
        <taxon>Ambleminae</taxon>
        <taxon>Lampsilini</taxon>
        <taxon>Potamilus</taxon>
    </lineage>
</organism>
<dbReference type="FunFam" id="3.20.20.140:FF:000030">
    <property type="entry name" value="Dipeptidase"/>
    <property type="match status" value="1"/>
</dbReference>
<dbReference type="GO" id="GO:0006508">
    <property type="term" value="P:proteolysis"/>
    <property type="evidence" value="ECO:0007669"/>
    <property type="project" value="UniProtKB-KW"/>
</dbReference>
<comment type="subcellular location">
    <subcellularLocation>
        <location evidence="1">Membrane</location>
        <topology evidence="1">Lipid-anchor</topology>
        <topology evidence="1">GPI-anchor</topology>
    </subcellularLocation>
</comment>
<dbReference type="GO" id="GO:0098552">
    <property type="term" value="C:side of membrane"/>
    <property type="evidence" value="ECO:0007669"/>
    <property type="project" value="UniProtKB-KW"/>
</dbReference>
<dbReference type="GO" id="GO:0046872">
    <property type="term" value="F:metal ion binding"/>
    <property type="evidence" value="ECO:0007669"/>
    <property type="project" value="UniProtKB-UniRule"/>
</dbReference>
<evidence type="ECO:0000313" key="3">
    <source>
        <dbReference type="EMBL" id="KAK3594948.1"/>
    </source>
</evidence>
<keyword evidence="2" id="KW-0812">Transmembrane</keyword>
<dbReference type="PANTHER" id="PTHR10443">
    <property type="entry name" value="MICROSOMAL DIPEPTIDASE"/>
    <property type="match status" value="1"/>
</dbReference>
<comment type="subunit">
    <text evidence="1">Homodimer; disulfide-linked.</text>
</comment>
<keyword evidence="4" id="KW-1185">Reference proteome</keyword>
<reference evidence="3" key="2">
    <citation type="journal article" date="2021" name="Genome Biol. Evol.">
        <title>Developing a high-quality reference genome for a parasitic bivalve with doubly uniparental inheritance (Bivalvia: Unionida).</title>
        <authorList>
            <person name="Smith C.H."/>
        </authorList>
    </citation>
    <scope>NUCLEOTIDE SEQUENCE</scope>
    <source>
        <strain evidence="3">CHS0354</strain>
        <tissue evidence="3">Mantle</tissue>
    </source>
</reference>
<keyword evidence="2" id="KW-1133">Transmembrane helix</keyword>
<keyword evidence="2" id="KW-0472">Membrane</keyword>
<dbReference type="PROSITE" id="PS00869">
    <property type="entry name" value="RENAL_DIPEPTIDASE_1"/>
    <property type="match status" value="1"/>
</dbReference>
<comment type="catalytic activity">
    <reaction evidence="1">
        <text>an L-aminoacyl-L-amino acid + H2O = 2 an L-alpha-amino acid</text>
        <dbReference type="Rhea" id="RHEA:48940"/>
        <dbReference type="ChEBI" id="CHEBI:15377"/>
        <dbReference type="ChEBI" id="CHEBI:59869"/>
        <dbReference type="ChEBI" id="CHEBI:77460"/>
        <dbReference type="EC" id="3.4.13.19"/>
    </reaction>
</comment>
<dbReference type="SUPFAM" id="SSF51556">
    <property type="entry name" value="Metallo-dependent hydrolases"/>
    <property type="match status" value="1"/>
</dbReference>
<gene>
    <name evidence="3" type="ORF">CHS0354_009335</name>
</gene>
<keyword evidence="1" id="KW-0479">Metal-binding</keyword>
<dbReference type="PROSITE" id="PS51365">
    <property type="entry name" value="RENAL_DIPEPTIDASE_2"/>
    <property type="match status" value="1"/>
</dbReference>
<dbReference type="GO" id="GO:0070573">
    <property type="term" value="F:metallodipeptidase activity"/>
    <property type="evidence" value="ECO:0007669"/>
    <property type="project" value="InterPro"/>
</dbReference>
<dbReference type="Pfam" id="PF01244">
    <property type="entry name" value="Peptidase_M19"/>
    <property type="match status" value="1"/>
</dbReference>
<reference evidence="3" key="3">
    <citation type="submission" date="2023-05" db="EMBL/GenBank/DDBJ databases">
        <authorList>
            <person name="Smith C.H."/>
        </authorList>
    </citation>
    <scope>NUCLEOTIDE SEQUENCE</scope>
    <source>
        <strain evidence="3">CHS0354</strain>
        <tissue evidence="3">Mantle</tissue>
    </source>
</reference>
<keyword evidence="1" id="KW-0336">GPI-anchor</keyword>
<evidence type="ECO:0000256" key="1">
    <source>
        <dbReference type="RuleBase" id="RU341113"/>
    </source>
</evidence>
<keyword evidence="1" id="KW-0645">Protease</keyword>
<accession>A0AAE0SNE1</accession>
<evidence type="ECO:0000256" key="2">
    <source>
        <dbReference type="SAM" id="Phobius"/>
    </source>
</evidence>
<keyword evidence="1" id="KW-0482">Metalloprotease</keyword>
<comment type="cofactor">
    <cofactor evidence="1">
        <name>Zn(2+)</name>
        <dbReference type="ChEBI" id="CHEBI:29105"/>
    </cofactor>
</comment>
<dbReference type="InterPro" id="IPR000180">
    <property type="entry name" value="Dipep_AS"/>
</dbReference>
<dbReference type="InterPro" id="IPR008257">
    <property type="entry name" value="Pept_M19"/>
</dbReference>
<keyword evidence="1" id="KW-0378">Hydrolase</keyword>
<evidence type="ECO:0000313" key="4">
    <source>
        <dbReference type="Proteomes" id="UP001195483"/>
    </source>
</evidence>
<dbReference type="Gene3D" id="3.20.20.140">
    <property type="entry name" value="Metal-dependent hydrolases"/>
    <property type="match status" value="1"/>
</dbReference>
<comment type="caution">
    <text evidence="3">The sequence shown here is derived from an EMBL/GenBank/DDBJ whole genome shotgun (WGS) entry which is preliminary data.</text>
</comment>
<name>A0AAE0SNE1_9BIVA</name>
<keyword evidence="1" id="KW-1015">Disulfide bond</keyword>
<keyword evidence="1" id="KW-0862">Zinc</keyword>
<keyword evidence="1" id="KW-0224">Dipeptidase</keyword>
<feature type="transmembrane region" description="Helical" evidence="2">
    <location>
        <begin position="25"/>
        <end position="48"/>
    </location>
</feature>
<dbReference type="EMBL" id="JAEAOA010000605">
    <property type="protein sequence ID" value="KAK3594948.1"/>
    <property type="molecule type" value="Genomic_DNA"/>
</dbReference>
<dbReference type="Proteomes" id="UP001195483">
    <property type="component" value="Unassembled WGS sequence"/>
</dbReference>
<dbReference type="CDD" id="cd01301">
    <property type="entry name" value="rDP_like"/>
    <property type="match status" value="1"/>
</dbReference>
<dbReference type="AlphaFoldDB" id="A0AAE0SNE1"/>
<dbReference type="EC" id="3.4.13.19" evidence="1"/>
<comment type="similarity">
    <text evidence="1">Belongs to the metallo-dependent hydrolases superfamily. Peptidase M19 family.</text>
</comment>
<dbReference type="InterPro" id="IPR032466">
    <property type="entry name" value="Metal_Hydrolase"/>
</dbReference>